<evidence type="ECO:0000256" key="1">
    <source>
        <dbReference type="SAM" id="MobiDB-lite"/>
    </source>
</evidence>
<evidence type="ECO:0000313" key="2">
    <source>
        <dbReference type="EMBL" id="NLQ18803.1"/>
    </source>
</evidence>
<keyword evidence="3" id="KW-1185">Reference proteome</keyword>
<feature type="region of interest" description="Disordered" evidence="1">
    <location>
        <begin position="1"/>
        <end position="40"/>
    </location>
</feature>
<dbReference type="RefSeq" id="WP_168826898.1">
    <property type="nucleotide sequence ID" value="NZ_CP073013.1"/>
</dbReference>
<dbReference type="Proteomes" id="UP000586067">
    <property type="component" value="Unassembled WGS sequence"/>
</dbReference>
<protein>
    <submittedName>
        <fullName evidence="2">Uncharacterized protein</fullName>
    </submittedName>
</protein>
<accession>A0A847R8K7</accession>
<organism evidence="2 3">
    <name type="scientific">Marinomonas profundi</name>
    <dbReference type="NCBI Taxonomy" id="2726122"/>
    <lineage>
        <taxon>Bacteria</taxon>
        <taxon>Pseudomonadati</taxon>
        <taxon>Pseudomonadota</taxon>
        <taxon>Gammaproteobacteria</taxon>
        <taxon>Oceanospirillales</taxon>
        <taxon>Oceanospirillaceae</taxon>
        <taxon>Marinomonas</taxon>
    </lineage>
</organism>
<feature type="compositionally biased region" description="Basic residues" evidence="1">
    <location>
        <begin position="15"/>
        <end position="27"/>
    </location>
</feature>
<feature type="compositionally biased region" description="Polar residues" evidence="1">
    <location>
        <begin position="1"/>
        <end position="14"/>
    </location>
</feature>
<evidence type="ECO:0000313" key="3">
    <source>
        <dbReference type="Proteomes" id="UP000586067"/>
    </source>
</evidence>
<reference evidence="2 3" key="1">
    <citation type="submission" date="2020-04" db="EMBL/GenBank/DDBJ databases">
        <title>Marinomonas sp. M1K-6 isolated from the deep seawater of the Mariana Trench.</title>
        <authorList>
            <person name="Li Y."/>
        </authorList>
    </citation>
    <scope>NUCLEOTIDE SEQUENCE [LARGE SCALE GENOMIC DNA]</scope>
    <source>
        <strain evidence="2 3">M1K-6</strain>
    </source>
</reference>
<gene>
    <name evidence="2" type="ORF">HGG82_14440</name>
</gene>
<dbReference type="EMBL" id="JABAEK010000019">
    <property type="protein sequence ID" value="NLQ18803.1"/>
    <property type="molecule type" value="Genomic_DNA"/>
</dbReference>
<sequence>MTKNCHPQNITNKTNIHKGTKAQRHKDTKTQAAIQQQKPIHKKQDAAVLCHFLDRQKTEHNSTFARYMANKNKASFYTVYFSFTHTPTARK</sequence>
<proteinExistence type="predicted"/>
<comment type="caution">
    <text evidence="2">The sequence shown here is derived from an EMBL/GenBank/DDBJ whole genome shotgun (WGS) entry which is preliminary data.</text>
</comment>
<name>A0A847R8K7_9GAMM</name>
<dbReference type="AlphaFoldDB" id="A0A847R8K7"/>